<dbReference type="Proteomes" id="UP001500443">
    <property type="component" value="Unassembled WGS sequence"/>
</dbReference>
<evidence type="ECO:0000313" key="1">
    <source>
        <dbReference type="EMBL" id="GAA2137703.1"/>
    </source>
</evidence>
<evidence type="ECO:0000313" key="2">
    <source>
        <dbReference type="Proteomes" id="UP001500443"/>
    </source>
</evidence>
<dbReference type="EMBL" id="BAAAPF010000187">
    <property type="protein sequence ID" value="GAA2137703.1"/>
    <property type="molecule type" value="Genomic_DNA"/>
</dbReference>
<accession>A0ABN2Z6Z9</accession>
<keyword evidence="2" id="KW-1185">Reference proteome</keyword>
<organism evidence="1 2">
    <name type="scientific">Streptomyces synnematoformans</name>
    <dbReference type="NCBI Taxonomy" id="415721"/>
    <lineage>
        <taxon>Bacteria</taxon>
        <taxon>Bacillati</taxon>
        <taxon>Actinomycetota</taxon>
        <taxon>Actinomycetes</taxon>
        <taxon>Kitasatosporales</taxon>
        <taxon>Streptomycetaceae</taxon>
        <taxon>Streptomyces</taxon>
    </lineage>
</organism>
<protein>
    <submittedName>
        <fullName evidence="1">Uncharacterized protein</fullName>
    </submittedName>
</protein>
<name>A0ABN2Z6Z9_9ACTN</name>
<sequence length="56" mass="6192">MVYMIALSAEELDRIDTELRIKQSFTKTVAVAALPRDQTPRITLLVTRASGEGEDA</sequence>
<reference evidence="1 2" key="1">
    <citation type="journal article" date="2019" name="Int. J. Syst. Evol. Microbiol.">
        <title>The Global Catalogue of Microorganisms (GCM) 10K type strain sequencing project: providing services to taxonomists for standard genome sequencing and annotation.</title>
        <authorList>
            <consortium name="The Broad Institute Genomics Platform"/>
            <consortium name="The Broad Institute Genome Sequencing Center for Infectious Disease"/>
            <person name="Wu L."/>
            <person name="Ma J."/>
        </authorList>
    </citation>
    <scope>NUCLEOTIDE SEQUENCE [LARGE SCALE GENOMIC DNA]</scope>
    <source>
        <strain evidence="1 2">JCM 15481</strain>
    </source>
</reference>
<dbReference type="RefSeq" id="WP_344291985.1">
    <property type="nucleotide sequence ID" value="NZ_BAAAPF010000187.1"/>
</dbReference>
<proteinExistence type="predicted"/>
<gene>
    <name evidence="1" type="ORF">GCM10009802_46950</name>
</gene>
<comment type="caution">
    <text evidence="1">The sequence shown here is derived from an EMBL/GenBank/DDBJ whole genome shotgun (WGS) entry which is preliminary data.</text>
</comment>